<accession>A0A3B1CSS0</accession>
<dbReference type="GO" id="GO:0015562">
    <property type="term" value="F:efflux transmembrane transporter activity"/>
    <property type="evidence" value="ECO:0007669"/>
    <property type="project" value="InterPro"/>
</dbReference>
<dbReference type="SUPFAM" id="SSF56954">
    <property type="entry name" value="Outer membrane efflux proteins (OEP)"/>
    <property type="match status" value="1"/>
</dbReference>
<evidence type="ECO:0000313" key="1">
    <source>
        <dbReference type="EMBL" id="VAX27028.1"/>
    </source>
</evidence>
<organism evidence="1">
    <name type="scientific">hydrothermal vent metagenome</name>
    <dbReference type="NCBI Taxonomy" id="652676"/>
    <lineage>
        <taxon>unclassified sequences</taxon>
        <taxon>metagenomes</taxon>
        <taxon>ecological metagenomes</taxon>
    </lineage>
</organism>
<dbReference type="EMBL" id="UOGD01000366">
    <property type="protein sequence ID" value="VAX27028.1"/>
    <property type="molecule type" value="Genomic_DNA"/>
</dbReference>
<reference evidence="1" key="1">
    <citation type="submission" date="2018-06" db="EMBL/GenBank/DDBJ databases">
        <authorList>
            <person name="Zhirakovskaya E."/>
        </authorList>
    </citation>
    <scope>NUCLEOTIDE SEQUENCE</scope>
</reference>
<protein>
    <recommendedName>
        <fullName evidence="2">Outer membrane efflux protein</fullName>
    </recommendedName>
</protein>
<sequence length="87" mass="10122">MEIEVYKNYLSMQSEASKVDVSKLRVESAEENYRIINDKYETQLATSTELIEADSELLDAKTKLITSYINYKIAKVYLEKSIGRKIY</sequence>
<proteinExistence type="predicted"/>
<dbReference type="AlphaFoldDB" id="A0A3B1CSS0"/>
<evidence type="ECO:0008006" key="2">
    <source>
        <dbReference type="Google" id="ProtNLM"/>
    </source>
</evidence>
<dbReference type="Gene3D" id="1.20.1600.10">
    <property type="entry name" value="Outer membrane efflux proteins (OEP)"/>
    <property type="match status" value="1"/>
</dbReference>
<name>A0A3B1CSS0_9ZZZZ</name>
<gene>
    <name evidence="1" type="ORF">MNBD_IGNAVI01-832</name>
</gene>